<dbReference type="InterPro" id="IPR000719">
    <property type="entry name" value="Prot_kinase_dom"/>
</dbReference>
<dbReference type="GO" id="GO:0004714">
    <property type="term" value="F:transmembrane receptor protein tyrosine kinase activity"/>
    <property type="evidence" value="ECO:0007669"/>
    <property type="project" value="TreeGrafter"/>
</dbReference>
<dbReference type="Pfam" id="PF07714">
    <property type="entry name" value="PK_Tyr_Ser-Thr"/>
    <property type="match status" value="1"/>
</dbReference>
<comment type="caution">
    <text evidence="2">The sequence shown here is derived from an EMBL/GenBank/DDBJ whole genome shotgun (WGS) entry which is preliminary data.</text>
</comment>
<evidence type="ECO:0000313" key="2">
    <source>
        <dbReference type="EMBL" id="CAJ0570885.1"/>
    </source>
</evidence>
<dbReference type="InterPro" id="IPR008266">
    <property type="entry name" value="Tyr_kinase_AS"/>
</dbReference>
<dbReference type="InterPro" id="IPR001245">
    <property type="entry name" value="Ser-Thr/Tyr_kinase_cat_dom"/>
</dbReference>
<dbReference type="InterPro" id="IPR050122">
    <property type="entry name" value="RTK"/>
</dbReference>
<dbReference type="GO" id="GO:0005524">
    <property type="term" value="F:ATP binding"/>
    <property type="evidence" value="ECO:0007669"/>
    <property type="project" value="InterPro"/>
</dbReference>
<name>A0AA36CMQ9_9BILA</name>
<dbReference type="PROSITE" id="PS00109">
    <property type="entry name" value="PROTEIN_KINASE_TYR"/>
    <property type="match status" value="1"/>
</dbReference>
<sequence>GNYTGDVCGDLSPFADKSICVTQYKLFVYLLLECEPDVNAHLNMVQRIMAQCVETDEVLGKNQSVFTIVDQSDTDHTFLPMTADLLREEDNTTLQKIGELSDVGQYFEASAEDYLNDIAIMDTYGMCPPMPAGKLPSFSKPSKKFPLSYILSNEANYVAVKTVHGYSTAEERKEFLQEIEFMKKLEYHPHILSLIGCSSDAKFPLILTEHCELGDLLTLVRKLGAQYANEIKILEFNDLVPIAWQISDALTFLASKHIIHRDVAARNVLLNKHKMAKLSDFGLCRHSEELFYHSRGGKLPIKWMAPESIEFANFSTKSDVWSFGILLYEMYSFGKTPFHSLNQEDVLPHLKSEKRLMIPEDTPEWM</sequence>
<dbReference type="Gene3D" id="1.10.510.10">
    <property type="entry name" value="Transferase(Phosphotransferase) domain 1"/>
    <property type="match status" value="1"/>
</dbReference>
<proteinExistence type="predicted"/>
<dbReference type="SUPFAM" id="SSF56112">
    <property type="entry name" value="Protein kinase-like (PK-like)"/>
    <property type="match status" value="1"/>
</dbReference>
<dbReference type="PROSITE" id="PS50011">
    <property type="entry name" value="PROTEIN_KINASE_DOM"/>
    <property type="match status" value="1"/>
</dbReference>
<dbReference type="AlphaFoldDB" id="A0AA36CMQ9"/>
<dbReference type="PANTHER" id="PTHR24416">
    <property type="entry name" value="TYROSINE-PROTEIN KINASE RECEPTOR"/>
    <property type="match status" value="1"/>
</dbReference>
<dbReference type="GO" id="GO:0007169">
    <property type="term" value="P:cell surface receptor protein tyrosine kinase signaling pathway"/>
    <property type="evidence" value="ECO:0007669"/>
    <property type="project" value="TreeGrafter"/>
</dbReference>
<reference evidence="2" key="1">
    <citation type="submission" date="2023-06" db="EMBL/GenBank/DDBJ databases">
        <authorList>
            <person name="Delattre M."/>
        </authorList>
    </citation>
    <scope>NUCLEOTIDE SEQUENCE</scope>
    <source>
        <strain evidence="2">AF72</strain>
    </source>
</reference>
<gene>
    <name evidence="2" type="ORF">MSPICULIGERA_LOCUS9318</name>
</gene>
<dbReference type="Proteomes" id="UP001177023">
    <property type="component" value="Unassembled WGS sequence"/>
</dbReference>
<feature type="non-terminal residue" evidence="2">
    <location>
        <position position="366"/>
    </location>
</feature>
<feature type="non-terminal residue" evidence="2">
    <location>
        <position position="1"/>
    </location>
</feature>
<evidence type="ECO:0000259" key="1">
    <source>
        <dbReference type="PROSITE" id="PS50011"/>
    </source>
</evidence>
<evidence type="ECO:0000313" key="3">
    <source>
        <dbReference type="Proteomes" id="UP001177023"/>
    </source>
</evidence>
<dbReference type="CDD" id="cd00192">
    <property type="entry name" value="PTKc"/>
    <property type="match status" value="1"/>
</dbReference>
<accession>A0AA36CMQ9</accession>
<dbReference type="GO" id="GO:0005886">
    <property type="term" value="C:plasma membrane"/>
    <property type="evidence" value="ECO:0007669"/>
    <property type="project" value="TreeGrafter"/>
</dbReference>
<dbReference type="SMART" id="SM00219">
    <property type="entry name" value="TyrKc"/>
    <property type="match status" value="1"/>
</dbReference>
<dbReference type="PANTHER" id="PTHR24416:SF600">
    <property type="entry name" value="PDGF- AND VEGF-RECEPTOR RELATED, ISOFORM J"/>
    <property type="match status" value="1"/>
</dbReference>
<dbReference type="InterPro" id="IPR020635">
    <property type="entry name" value="Tyr_kinase_cat_dom"/>
</dbReference>
<keyword evidence="3" id="KW-1185">Reference proteome</keyword>
<protein>
    <recommendedName>
        <fullName evidence="1">Protein kinase domain-containing protein</fullName>
    </recommendedName>
</protein>
<dbReference type="GO" id="GO:0043235">
    <property type="term" value="C:receptor complex"/>
    <property type="evidence" value="ECO:0007669"/>
    <property type="project" value="TreeGrafter"/>
</dbReference>
<dbReference type="EMBL" id="CATQJA010002497">
    <property type="protein sequence ID" value="CAJ0570885.1"/>
    <property type="molecule type" value="Genomic_DNA"/>
</dbReference>
<dbReference type="PRINTS" id="PR00109">
    <property type="entry name" value="TYRKINASE"/>
</dbReference>
<feature type="domain" description="Protein kinase" evidence="1">
    <location>
        <begin position="124"/>
        <end position="366"/>
    </location>
</feature>
<dbReference type="InterPro" id="IPR011009">
    <property type="entry name" value="Kinase-like_dom_sf"/>
</dbReference>
<organism evidence="2 3">
    <name type="scientific">Mesorhabditis spiculigera</name>
    <dbReference type="NCBI Taxonomy" id="96644"/>
    <lineage>
        <taxon>Eukaryota</taxon>
        <taxon>Metazoa</taxon>
        <taxon>Ecdysozoa</taxon>
        <taxon>Nematoda</taxon>
        <taxon>Chromadorea</taxon>
        <taxon>Rhabditida</taxon>
        <taxon>Rhabditina</taxon>
        <taxon>Rhabditomorpha</taxon>
        <taxon>Rhabditoidea</taxon>
        <taxon>Rhabditidae</taxon>
        <taxon>Mesorhabditinae</taxon>
        <taxon>Mesorhabditis</taxon>
    </lineage>
</organism>